<accession>A0A2H2ZZF0</accession>
<proteinExistence type="predicted"/>
<evidence type="ECO:0000313" key="6">
    <source>
        <dbReference type="EMBL" id="OTA04494.1"/>
    </source>
</evidence>
<dbReference type="InterPro" id="IPR057373">
    <property type="entry name" value="ZNFX1"/>
</dbReference>
<keyword evidence="7" id="KW-1185">Reference proteome</keyword>
<dbReference type="Pfam" id="PF13086">
    <property type="entry name" value="AAA_11"/>
    <property type="match status" value="2"/>
</dbReference>
<gene>
    <name evidence="6" type="ORF">A9Z42_0050740</name>
</gene>
<feature type="domain" description="DNA2/NAM7 helicase helicase" evidence="3">
    <location>
        <begin position="806"/>
        <end position="870"/>
    </location>
</feature>
<protein>
    <submittedName>
        <fullName evidence="6">Uncharacterized protein</fullName>
    </submittedName>
</protein>
<dbReference type="CDD" id="cd06008">
    <property type="entry name" value="NF-X1-zinc-finger"/>
    <property type="match status" value="1"/>
</dbReference>
<dbReference type="EMBL" id="LFMI01000519">
    <property type="protein sequence ID" value="OTA04494.1"/>
    <property type="molecule type" value="Genomic_DNA"/>
</dbReference>
<evidence type="ECO:0000259" key="3">
    <source>
        <dbReference type="Pfam" id="PF13086"/>
    </source>
</evidence>
<feature type="domain" description="DNA2/NAM7 helicase-like C-terminal" evidence="4">
    <location>
        <begin position="882"/>
        <end position="1078"/>
    </location>
</feature>
<feature type="domain" description="ZNFX1" evidence="5">
    <location>
        <begin position="297"/>
        <end position="413"/>
    </location>
</feature>
<keyword evidence="1" id="KW-0378">Hydrolase</keyword>
<comment type="caution">
    <text evidence="6">The sequence shown here is derived from an EMBL/GenBank/DDBJ whole genome shotgun (WGS) entry which is preliminary data.</text>
</comment>
<dbReference type="Gene3D" id="3.40.50.300">
    <property type="entry name" value="P-loop containing nucleotide triphosphate hydrolases"/>
    <property type="match status" value="3"/>
</dbReference>
<dbReference type="Pfam" id="PF13087">
    <property type="entry name" value="AAA_12"/>
    <property type="match status" value="1"/>
</dbReference>
<name>A0A2H2ZZF0_TRIPA</name>
<dbReference type="PANTHER" id="PTHR10887">
    <property type="entry name" value="DNA2/NAM7 HELICASE FAMILY"/>
    <property type="match status" value="1"/>
</dbReference>
<feature type="domain" description="DNA2/NAM7 helicase helicase" evidence="3">
    <location>
        <begin position="473"/>
        <end position="598"/>
    </location>
</feature>
<keyword evidence="1" id="KW-0347">Helicase</keyword>
<dbReference type="GO" id="GO:0004386">
    <property type="term" value="F:helicase activity"/>
    <property type="evidence" value="ECO:0007669"/>
    <property type="project" value="InterPro"/>
</dbReference>
<dbReference type="InterPro" id="IPR045055">
    <property type="entry name" value="DNA2/NAM7-like"/>
</dbReference>
<keyword evidence="1" id="KW-0067">ATP-binding</keyword>
<dbReference type="CDD" id="cd18808">
    <property type="entry name" value="SF1_C_Upf1"/>
    <property type="match status" value="1"/>
</dbReference>
<dbReference type="PANTHER" id="PTHR10887:SF341">
    <property type="entry name" value="NFX1-TYPE ZINC FINGER-CONTAINING PROTEIN 1"/>
    <property type="match status" value="1"/>
</dbReference>
<evidence type="ECO:0000256" key="1">
    <source>
        <dbReference type="ARBA" id="ARBA00022806"/>
    </source>
</evidence>
<keyword evidence="1" id="KW-0547">Nucleotide-binding</keyword>
<dbReference type="GO" id="GO:0031380">
    <property type="term" value="C:nuclear RNA-directed RNA polymerase complex"/>
    <property type="evidence" value="ECO:0007669"/>
    <property type="project" value="TreeGrafter"/>
</dbReference>
<dbReference type="InterPro" id="IPR027417">
    <property type="entry name" value="P-loop_NTPase"/>
</dbReference>
<dbReference type="Proteomes" id="UP000219286">
    <property type="component" value="Unassembled WGS sequence"/>
</dbReference>
<feature type="region of interest" description="Disordered" evidence="2">
    <location>
        <begin position="136"/>
        <end position="184"/>
    </location>
</feature>
<dbReference type="SUPFAM" id="SSF52540">
    <property type="entry name" value="P-loop containing nucleoside triphosphate hydrolases"/>
    <property type="match status" value="1"/>
</dbReference>
<feature type="region of interest" description="Disordered" evidence="2">
    <location>
        <begin position="32"/>
        <end position="67"/>
    </location>
</feature>
<dbReference type="GO" id="GO:0031048">
    <property type="term" value="P:regulatory ncRNA-mediated heterochromatin formation"/>
    <property type="evidence" value="ECO:0007669"/>
    <property type="project" value="TreeGrafter"/>
</dbReference>
<feature type="compositionally biased region" description="Polar residues" evidence="2">
    <location>
        <begin position="136"/>
        <end position="145"/>
    </location>
</feature>
<dbReference type="OrthoDB" id="409395at2759"/>
<dbReference type="InterPro" id="IPR047187">
    <property type="entry name" value="SF1_C_Upf1"/>
</dbReference>
<dbReference type="InterPro" id="IPR041679">
    <property type="entry name" value="DNA2/NAM7-like_C"/>
</dbReference>
<dbReference type="AlphaFoldDB" id="A0A2H2ZZF0"/>
<dbReference type="InterPro" id="IPR041677">
    <property type="entry name" value="DNA2/NAM7_AAA_11"/>
</dbReference>
<sequence length="1276" mass="142927">MPNLSKLLKRREPAMSADTNLSSFVQGWLSRNDHHVHGHPEPGSVSHAPNPEDQGQSSRQPGREPAMQGEQDLINLNAPGDGQRVASPAPAGLVEFQLLSLLDAQPSGQAWQVYTPLLPLNRGEGTLHMDSEALQDDTSVPQSALNKGKGKEPLYAAPENGNRPEPGPSPPTSPEDGGPRMPVHERLSYVPAPAADFFRLDTLVKLSMHVRNGQLDQQFSDDYREAWRSTPEMVLPSALMASYTPLPPGNRLDTFPDSKVEYLKVHYELCRYEVTEPLREAVAEFRYDRRMMEGERSKGYIYTQVQVTGILLSKQGACSRISFATERVHTPVDWRESDRLTPGTLVVLSPRWDYFRSKCIVATVATRSFNGRAVPIVEEGDNPFDLPRVELFFANTSEIVIDPIEEFVMLEAKVGYFENVRHTMLGLQHAAMYQTPLDQFILDPTASARLSAAASATNPAGDTVVVPQVAERFDQSQREAFDVMSTQALSIVQGPPGTGKTFTSLVAIRGFVETQNAAGPGSRRAPIIISAQTNHALDQILDLCLKHNIGKILRLGGQSRSESVSHHSLFNIRSKSRYRRQDYRGLAAWKQIYGTIEELVETYTRDLVGAQELLEANIISPEQYQSLVNGSPAAAQIAKDERTDPKKISLVIGWLYSFSNQDPEEGIRAMLPGTSRKPIIGRLDNTPDDDLDEEGQAIRGKAPDDAAFQLRGLYLPLDPHHTVAPAPLGCRRTGRWWQEARALVKGTPDLNRIHAKARPLVYYYLKTRLRDYTIKAIREQLQVLKEACETLKIHQLANTIHIIENEGIDIIGCTTTGLSKYRGMLAALLPRVMLIEEAAEAREASIAAAMFPSLEQLALVGDHQQLAPQVDIPLLGAAPYNLKVSMFERLVKLGLPYKTLQVQRRMIPRIREVVQTFYPMLRDHWTVKDFRNRLPVPGMGSDLWWFQHQWPETWGKKMSYTNFKEAQMIVGFIHYLMMQDIEPPKVTVLTYYSAQVKLIKQQIHHDDMLRFLYPAWSVRTVDGFQGEENDIIILSMVRSPSDLMGANGRATVGFVEDENRAVVAMSRARRGLYVFGNARHILGSSQKSYETWQKVFNAFGTQTGDYIPLTCRTHGNNTTVRTVIEWDDLHYGGCLEPCNEECPKGHKCSMKCHTNDRVHRHCMKPCPRILPCGHLCGKKCSELCRCPRGCVQPARVLPLAATVEPATAPRRLRPGPSDEGGQIALAALQRQMANATSDEILAFGYRNFLQQEERLMEQARAQARRAEEGREEGDLI</sequence>
<organism evidence="6 7">
    <name type="scientific">Trichoderma parareesei</name>
    <name type="common">Filamentous fungus</name>
    <dbReference type="NCBI Taxonomy" id="858221"/>
    <lineage>
        <taxon>Eukaryota</taxon>
        <taxon>Fungi</taxon>
        <taxon>Dikarya</taxon>
        <taxon>Ascomycota</taxon>
        <taxon>Pezizomycotina</taxon>
        <taxon>Sordariomycetes</taxon>
        <taxon>Hypocreomycetidae</taxon>
        <taxon>Hypocreales</taxon>
        <taxon>Hypocreaceae</taxon>
        <taxon>Trichoderma</taxon>
    </lineage>
</organism>
<dbReference type="Pfam" id="PF25396">
    <property type="entry name" value="ZNFX1"/>
    <property type="match status" value="1"/>
</dbReference>
<evidence type="ECO:0000256" key="2">
    <source>
        <dbReference type="SAM" id="MobiDB-lite"/>
    </source>
</evidence>
<evidence type="ECO:0000259" key="5">
    <source>
        <dbReference type="Pfam" id="PF25396"/>
    </source>
</evidence>
<reference evidence="6 7" key="1">
    <citation type="journal article" date="2015" name="Genome Announc.">
        <title>Genome sequence and annotation of Trichoderma parareesei, the ancestor of the cellulase producer Trichoderma reesei.</title>
        <authorList>
            <person name="Yang D."/>
            <person name="Pomraning K."/>
            <person name="Kopchinskiy A."/>
            <person name="Karimi Aghcheh R."/>
            <person name="Atanasova L."/>
            <person name="Chenthamara K."/>
            <person name="Baker S.E."/>
            <person name="Zhang R."/>
            <person name="Shen Q."/>
            <person name="Freitag M."/>
            <person name="Kubicek C.P."/>
            <person name="Druzhinina I.S."/>
        </authorList>
    </citation>
    <scope>NUCLEOTIDE SEQUENCE [LARGE SCALE GENOMIC DNA]</scope>
    <source>
        <strain evidence="6 7">CBS 125925</strain>
    </source>
</reference>
<evidence type="ECO:0000259" key="4">
    <source>
        <dbReference type="Pfam" id="PF13087"/>
    </source>
</evidence>
<evidence type="ECO:0000313" key="7">
    <source>
        <dbReference type="Proteomes" id="UP000219286"/>
    </source>
</evidence>